<feature type="binding site" evidence="4">
    <location>
        <position position="156"/>
    </location>
    <ligand>
        <name>GTP</name>
        <dbReference type="ChEBI" id="CHEBI:37565"/>
    </ligand>
</feature>
<dbReference type="InterPro" id="IPR000158">
    <property type="entry name" value="Cell_div_FtsZ"/>
</dbReference>
<dbReference type="PROSITE" id="PS01135">
    <property type="entry name" value="FTSZ_2"/>
    <property type="match status" value="1"/>
</dbReference>
<feature type="binding site" evidence="4">
    <location>
        <begin position="125"/>
        <end position="127"/>
    </location>
    <ligand>
        <name>GTP</name>
        <dbReference type="ChEBI" id="CHEBI:37565"/>
    </ligand>
</feature>
<feature type="domain" description="Tubulin/FtsZ GTPase" evidence="8">
    <location>
        <begin position="30"/>
        <end position="222"/>
    </location>
</feature>
<evidence type="ECO:0000256" key="3">
    <source>
        <dbReference type="ARBA" id="ARBA00023134"/>
    </source>
</evidence>
<keyword evidence="11" id="KW-1185">Reference proteome</keyword>
<gene>
    <name evidence="4" type="primary">ftsZ</name>
    <name evidence="10" type="ORF">SAMN02745152_00475</name>
</gene>
<dbReference type="CDD" id="cd02201">
    <property type="entry name" value="FtsZ_type1"/>
    <property type="match status" value="1"/>
</dbReference>
<keyword evidence="4 6" id="KW-0131">Cell cycle</keyword>
<proteinExistence type="inferred from homology"/>
<dbReference type="NCBIfam" id="TIGR00065">
    <property type="entry name" value="ftsZ"/>
    <property type="match status" value="1"/>
</dbReference>
<dbReference type="PANTHER" id="PTHR30314:SF3">
    <property type="entry name" value="MITOCHONDRIAL DIVISION PROTEIN FSZA"/>
    <property type="match status" value="1"/>
</dbReference>
<dbReference type="PRINTS" id="PR00423">
    <property type="entry name" value="CELLDVISFTSZ"/>
</dbReference>
<dbReference type="InterPro" id="IPR036525">
    <property type="entry name" value="Tubulin/FtsZ_GTPase_sf"/>
</dbReference>
<dbReference type="Proteomes" id="UP000190395">
    <property type="component" value="Unassembled WGS sequence"/>
</dbReference>
<evidence type="ECO:0000259" key="9">
    <source>
        <dbReference type="SMART" id="SM00865"/>
    </source>
</evidence>
<sequence>MNILAVNEEKSEKKEPDFSVKTIEPVNPTKIKVIGCGGCGGNAVNNMIDAGIQGVEFIALNTDLQHLAVSKADYKIQIGKKITGGLGAGMHPEIGEEAAKEEAENLKKLLQGTNMVFITAGMGGGTGTGSAPVVAKLAKELGILTVAVVTTPFDFEGEARRELAEEGIKKLRTEVDSLIVIPNQRVFEGPEKKPSVLQGFKIIDDILRQGVQGISDIITKTGVVNRDFNDVNTVMKGQGDAILGIGVAEGENRAVDAASMAINNKLLSDTHIDGAKNVLVKISGDESVGIDECDEIVKGITASASKDVKVLWGLYTEPELGDKISVTVVATGFNSPEVFEESQEESVAEDDVQTSAKQKNDKNTIGLGDFINVLNGGSFEDVSTFSEKKKEIPVVEQSTASKIAGGAKPANTLAERRENVSSRMQSGLVPPPNFDINDINQPTYLRKKYSKLIDLSKK</sequence>
<dbReference type="InterPro" id="IPR018316">
    <property type="entry name" value="Tubulin/FtsZ_2-layer-sand-dom"/>
</dbReference>
<dbReference type="SMART" id="SM00865">
    <property type="entry name" value="Tubulin_C"/>
    <property type="match status" value="1"/>
</dbReference>
<comment type="function">
    <text evidence="4 6">Essential cell division protein that forms a contractile ring structure (Z ring) at the future cell division site. The regulation of the ring assembly controls the timing and the location of cell division. One of the functions of the FtsZ ring is to recruit other cell division proteins to the septum to produce a new cell wall between the dividing cells. Binds GTP and shows GTPase activity.</text>
</comment>
<accession>A0A1T4LD11</accession>
<dbReference type="SUPFAM" id="SSF52490">
    <property type="entry name" value="Tubulin nucleotide-binding domain-like"/>
    <property type="match status" value="1"/>
</dbReference>
<dbReference type="FunFam" id="3.40.50.1440:FF:000001">
    <property type="entry name" value="Cell division protein FtsZ"/>
    <property type="match status" value="1"/>
</dbReference>
<keyword evidence="4 6" id="KW-0717">Septation</keyword>
<dbReference type="GeneID" id="303366745"/>
<dbReference type="GO" id="GO:0032153">
    <property type="term" value="C:cell division site"/>
    <property type="evidence" value="ECO:0007669"/>
    <property type="project" value="UniProtKB-UniRule"/>
</dbReference>
<keyword evidence="2 4" id="KW-0547">Nucleotide-binding</keyword>
<comment type="subcellular location">
    <subcellularLocation>
        <location evidence="4">Cytoplasm</location>
    </subcellularLocation>
    <text evidence="4">Assembles at midcell at the inner surface of the cytoplasmic membrane.</text>
</comment>
<feature type="binding site" evidence="4">
    <location>
        <position position="160"/>
    </location>
    <ligand>
        <name>GTP</name>
        <dbReference type="ChEBI" id="CHEBI:37565"/>
    </ligand>
</feature>
<dbReference type="GO" id="GO:0003924">
    <property type="term" value="F:GTPase activity"/>
    <property type="evidence" value="ECO:0007669"/>
    <property type="project" value="UniProtKB-UniRule"/>
</dbReference>
<evidence type="ECO:0000313" key="11">
    <source>
        <dbReference type="Proteomes" id="UP000190395"/>
    </source>
</evidence>
<comment type="subunit">
    <text evidence="4">Homodimer. Polymerizes to form a dynamic ring structure in a strictly GTP-dependent manner. Interacts directly with several other division proteins.</text>
</comment>
<dbReference type="AlphaFoldDB" id="A0A1T4LD11"/>
<reference evidence="10 11" key="1">
    <citation type="submission" date="2017-02" db="EMBL/GenBank/DDBJ databases">
        <authorList>
            <person name="Peterson S.W."/>
        </authorList>
    </citation>
    <scope>NUCLEOTIDE SEQUENCE [LARGE SCALE GENOMIC DNA]</scope>
    <source>
        <strain evidence="10 11">ATCC BAA-909</strain>
    </source>
</reference>
<name>A0A1T4LD11_9SPIR</name>
<dbReference type="InterPro" id="IPR020805">
    <property type="entry name" value="Cell_div_FtsZ_CS"/>
</dbReference>
<dbReference type="PANTHER" id="PTHR30314">
    <property type="entry name" value="CELL DIVISION PROTEIN FTSZ-RELATED"/>
    <property type="match status" value="1"/>
</dbReference>
<comment type="similarity">
    <text evidence="1 4 6">Belongs to the FtsZ family.</text>
</comment>
<organism evidence="10 11">
    <name type="scientific">Treponema berlinense</name>
    <dbReference type="NCBI Taxonomy" id="225004"/>
    <lineage>
        <taxon>Bacteria</taxon>
        <taxon>Pseudomonadati</taxon>
        <taxon>Spirochaetota</taxon>
        <taxon>Spirochaetia</taxon>
        <taxon>Spirochaetales</taxon>
        <taxon>Treponemataceae</taxon>
        <taxon>Treponema</taxon>
    </lineage>
</organism>
<comment type="caution">
    <text evidence="4">Lacks conserved residue(s) required for the propagation of feature annotation.</text>
</comment>
<evidence type="ECO:0000256" key="6">
    <source>
        <dbReference type="RuleBase" id="RU000631"/>
    </source>
</evidence>
<protein>
    <recommendedName>
        <fullName evidence="4 5">Cell division protein FtsZ</fullName>
    </recommendedName>
</protein>
<dbReference type="GO" id="GO:0043093">
    <property type="term" value="P:FtsZ-dependent cytokinesis"/>
    <property type="evidence" value="ECO:0007669"/>
    <property type="project" value="UniProtKB-UniRule"/>
</dbReference>
<feature type="region of interest" description="Disordered" evidence="7">
    <location>
        <begin position="418"/>
        <end position="439"/>
    </location>
</feature>
<evidence type="ECO:0000313" key="10">
    <source>
        <dbReference type="EMBL" id="SJZ52404.1"/>
    </source>
</evidence>
<feature type="domain" description="Tubulin/FtsZ 2-layer sandwich" evidence="9">
    <location>
        <begin position="224"/>
        <end position="342"/>
    </location>
</feature>
<evidence type="ECO:0000256" key="1">
    <source>
        <dbReference type="ARBA" id="ARBA00009690"/>
    </source>
</evidence>
<keyword evidence="4 6" id="KW-0132">Cell division</keyword>
<dbReference type="GO" id="GO:0000917">
    <property type="term" value="P:division septum assembly"/>
    <property type="evidence" value="ECO:0007669"/>
    <property type="project" value="UniProtKB-KW"/>
</dbReference>
<dbReference type="STRING" id="225004.SAMN02745152_00475"/>
<dbReference type="GO" id="GO:0051258">
    <property type="term" value="P:protein polymerization"/>
    <property type="evidence" value="ECO:0007669"/>
    <property type="project" value="UniProtKB-UniRule"/>
</dbReference>
<dbReference type="RefSeq" id="WP_078930443.1">
    <property type="nucleotide sequence ID" value="NZ_FUXC01000002.1"/>
</dbReference>
<feature type="binding site" evidence="4">
    <location>
        <position position="204"/>
    </location>
    <ligand>
        <name>GTP</name>
        <dbReference type="ChEBI" id="CHEBI:37565"/>
    </ligand>
</feature>
<dbReference type="SUPFAM" id="SSF55307">
    <property type="entry name" value="Tubulin C-terminal domain-like"/>
    <property type="match status" value="1"/>
</dbReference>
<evidence type="ECO:0000256" key="2">
    <source>
        <dbReference type="ARBA" id="ARBA00022741"/>
    </source>
</evidence>
<keyword evidence="4" id="KW-0963">Cytoplasm</keyword>
<dbReference type="InterPro" id="IPR008280">
    <property type="entry name" value="Tub_FtsZ_C"/>
</dbReference>
<keyword evidence="3 4" id="KW-0342">GTP-binding</keyword>
<dbReference type="InterPro" id="IPR037103">
    <property type="entry name" value="Tubulin/FtsZ-like_C"/>
</dbReference>
<dbReference type="InterPro" id="IPR003008">
    <property type="entry name" value="Tubulin_FtsZ_GTPase"/>
</dbReference>
<dbReference type="OrthoDB" id="9813375at2"/>
<dbReference type="EMBL" id="FUXC01000002">
    <property type="protein sequence ID" value="SJZ52404.1"/>
    <property type="molecule type" value="Genomic_DNA"/>
</dbReference>
<evidence type="ECO:0000256" key="7">
    <source>
        <dbReference type="SAM" id="MobiDB-lite"/>
    </source>
</evidence>
<dbReference type="GO" id="GO:0005525">
    <property type="term" value="F:GTP binding"/>
    <property type="evidence" value="ECO:0007669"/>
    <property type="project" value="UniProtKB-UniRule"/>
</dbReference>
<dbReference type="InterPro" id="IPR024757">
    <property type="entry name" value="FtsZ_C"/>
</dbReference>
<dbReference type="Pfam" id="PF12327">
    <property type="entry name" value="FtsZ_C"/>
    <property type="match status" value="1"/>
</dbReference>
<evidence type="ECO:0000259" key="8">
    <source>
        <dbReference type="SMART" id="SM00864"/>
    </source>
</evidence>
<dbReference type="Gene3D" id="3.30.1330.20">
    <property type="entry name" value="Tubulin/FtsZ, C-terminal domain"/>
    <property type="match status" value="1"/>
</dbReference>
<evidence type="ECO:0000256" key="4">
    <source>
        <dbReference type="HAMAP-Rule" id="MF_00909"/>
    </source>
</evidence>
<dbReference type="HAMAP" id="MF_00909">
    <property type="entry name" value="FtsZ"/>
    <property type="match status" value="1"/>
</dbReference>
<dbReference type="SMART" id="SM00864">
    <property type="entry name" value="Tubulin"/>
    <property type="match status" value="1"/>
</dbReference>
<dbReference type="GO" id="GO:0005737">
    <property type="term" value="C:cytoplasm"/>
    <property type="evidence" value="ECO:0007669"/>
    <property type="project" value="UniProtKB-SubCell"/>
</dbReference>
<dbReference type="InterPro" id="IPR045061">
    <property type="entry name" value="FtsZ/CetZ"/>
</dbReference>
<dbReference type="Pfam" id="PF00091">
    <property type="entry name" value="Tubulin"/>
    <property type="match status" value="1"/>
</dbReference>
<evidence type="ECO:0000256" key="5">
    <source>
        <dbReference type="NCBIfam" id="TIGR00065"/>
    </source>
</evidence>
<dbReference type="Gene3D" id="3.40.50.1440">
    <property type="entry name" value="Tubulin/FtsZ, GTPase domain"/>
    <property type="match status" value="1"/>
</dbReference>